<dbReference type="GO" id="GO:0031012">
    <property type="term" value="C:extracellular matrix"/>
    <property type="evidence" value="ECO:0007669"/>
    <property type="project" value="TreeGrafter"/>
</dbReference>
<dbReference type="CDD" id="cd00229">
    <property type="entry name" value="SGNH_hydrolase"/>
    <property type="match status" value="1"/>
</dbReference>
<dbReference type="GO" id="GO:0016788">
    <property type="term" value="F:hydrolase activity, acting on ester bonds"/>
    <property type="evidence" value="ECO:0007669"/>
    <property type="project" value="UniProtKB-ARBA"/>
</dbReference>
<gene>
    <name evidence="3" type="ordered locus">AciX9_2676</name>
</gene>
<dbReference type="EMBL" id="CP002480">
    <property type="protein sequence ID" value="ADW69700.1"/>
    <property type="molecule type" value="Genomic_DNA"/>
</dbReference>
<dbReference type="PANTHER" id="PTHR24023">
    <property type="entry name" value="COLLAGEN ALPHA"/>
    <property type="match status" value="1"/>
</dbReference>
<organism evidence="4">
    <name type="scientific">Granulicella tundricola (strain ATCC BAA-1859 / DSM 23138 / MP5ACTX9)</name>
    <dbReference type="NCBI Taxonomy" id="1198114"/>
    <lineage>
        <taxon>Bacteria</taxon>
        <taxon>Pseudomonadati</taxon>
        <taxon>Acidobacteriota</taxon>
        <taxon>Terriglobia</taxon>
        <taxon>Terriglobales</taxon>
        <taxon>Acidobacteriaceae</taxon>
        <taxon>Granulicella</taxon>
    </lineage>
</organism>
<dbReference type="PaxDb" id="1198114-AciX9_2676"/>
<evidence type="ECO:0000256" key="2">
    <source>
        <dbReference type="SAM" id="SignalP"/>
    </source>
</evidence>
<dbReference type="KEGG" id="acm:AciX9_2676"/>
<dbReference type="SUPFAM" id="SSF52266">
    <property type="entry name" value="SGNH hydrolase"/>
    <property type="match status" value="1"/>
</dbReference>
<dbReference type="InterPro" id="IPR008160">
    <property type="entry name" value="Collagen"/>
</dbReference>
<dbReference type="GO" id="GO:0030020">
    <property type="term" value="F:extracellular matrix structural constituent conferring tensile strength"/>
    <property type="evidence" value="ECO:0007669"/>
    <property type="project" value="TreeGrafter"/>
</dbReference>
<dbReference type="Gene3D" id="1.20.5.320">
    <property type="entry name" value="6-Phosphogluconate Dehydrogenase, domain 3"/>
    <property type="match status" value="1"/>
</dbReference>
<sequence length="543" mass="53097">MLKHSAFLPCALVSFVLLTGCGVTQSPSATVGPAGPAGAPGLIFLNAYTATLQYVPTDVVTYQGSSYVALATSTGVAPVGATASATDWAVLAQAGATGAPGAVGAVGAAGPQGIPGLSGAQGPAGSPGTAGAQGAVGVAGAQGVQGPVGPIGLTLQSSYLPNQQYAARDVVLYQGSSYVALAANMGVAPLGAAMSGVNWAVLAQAGATGATGLQGPAGLTGAMGPQGPQGAAGPQGMMGLPGATGAMGPQGLMGLQGSTGAMGAIGQQGTPGVAGAQGTQGPAGAAGAQGSQGVAGSQGPTGATGATGPAGPSGTSAVSYLQNRKLGVQGDSFSALFNNAWQNVVTSRTGMTLAVQEAHPGKRFDTAFECWSNPAVGGMLGPFTASHNLSGTGGTCAQATFGISDGTLFADSLANVDLEVIELGTNDQSTTLGQLGDATNSGTYYGNMRWVVENYLNAKPTLRVVMVTLQFNNFASAATNQQYADATVAYGNSIGIPVINMFKLGGVNAISSPVLLRDGAHPSDFAFANFYGPVIAQQLQTLF</sequence>
<protein>
    <submittedName>
        <fullName evidence="3">Collagen triple helix repeat-containing protein</fullName>
    </submittedName>
</protein>
<dbReference type="Pfam" id="PF01391">
    <property type="entry name" value="Collagen"/>
    <property type="match status" value="2"/>
</dbReference>
<dbReference type="HOGENOM" id="CLU_501323_0_0_0"/>
<dbReference type="AlphaFoldDB" id="E8WX58"/>
<evidence type="ECO:0000313" key="4">
    <source>
        <dbReference type="Proteomes" id="UP000000343"/>
    </source>
</evidence>
<dbReference type="GO" id="GO:0030198">
    <property type="term" value="P:extracellular matrix organization"/>
    <property type="evidence" value="ECO:0007669"/>
    <property type="project" value="TreeGrafter"/>
</dbReference>
<dbReference type="GO" id="GO:0005615">
    <property type="term" value="C:extracellular space"/>
    <property type="evidence" value="ECO:0007669"/>
    <property type="project" value="TreeGrafter"/>
</dbReference>
<evidence type="ECO:0000313" key="3">
    <source>
        <dbReference type="EMBL" id="ADW69700.1"/>
    </source>
</evidence>
<dbReference type="PROSITE" id="PS51257">
    <property type="entry name" value="PROKAR_LIPOPROTEIN"/>
    <property type="match status" value="1"/>
</dbReference>
<feature type="chain" id="PRO_5003233944" evidence="2">
    <location>
        <begin position="20"/>
        <end position="543"/>
    </location>
</feature>
<keyword evidence="3" id="KW-0176">Collagen</keyword>
<dbReference type="Proteomes" id="UP000000343">
    <property type="component" value="Chromosome"/>
</dbReference>
<dbReference type="eggNOG" id="COG2755">
    <property type="taxonomic scope" value="Bacteria"/>
</dbReference>
<evidence type="ECO:0000256" key="1">
    <source>
        <dbReference type="SAM" id="MobiDB-lite"/>
    </source>
</evidence>
<dbReference type="Gene3D" id="2.10.10.90">
    <property type="match status" value="1"/>
</dbReference>
<proteinExistence type="predicted"/>
<name>E8WX58_GRATM</name>
<dbReference type="InterPro" id="IPR050149">
    <property type="entry name" value="Collagen_superfamily"/>
</dbReference>
<dbReference type="InterPro" id="IPR036514">
    <property type="entry name" value="SGNH_hydro_sf"/>
</dbReference>
<dbReference type="Gene3D" id="3.40.50.1110">
    <property type="entry name" value="SGNH hydrolase"/>
    <property type="match status" value="1"/>
</dbReference>
<dbReference type="PANTHER" id="PTHR24023:SF1095">
    <property type="entry name" value="EGF-LIKE DOMAIN-CONTAINING PROTEIN"/>
    <property type="match status" value="1"/>
</dbReference>
<accession>E8WX58</accession>
<keyword evidence="4" id="KW-1185">Reference proteome</keyword>
<feature type="region of interest" description="Disordered" evidence="1">
    <location>
        <begin position="267"/>
        <end position="316"/>
    </location>
</feature>
<dbReference type="STRING" id="1198114.AciX9_2676"/>
<reference evidence="4" key="1">
    <citation type="submission" date="2011-01" db="EMBL/GenBank/DDBJ databases">
        <title>Complete sequence of chromosome of Acidobacterium sp. MP5ACTX9.</title>
        <authorList>
            <consortium name="US DOE Joint Genome Institute"/>
            <person name="Lucas S."/>
            <person name="Copeland A."/>
            <person name="Lapidus A."/>
            <person name="Cheng J.-F."/>
            <person name="Goodwin L."/>
            <person name="Pitluck S."/>
            <person name="Teshima H."/>
            <person name="Detter J.C."/>
            <person name="Han C."/>
            <person name="Tapia R."/>
            <person name="Land M."/>
            <person name="Hauser L."/>
            <person name="Kyrpides N."/>
            <person name="Ivanova N."/>
            <person name="Ovchinnikova G."/>
            <person name="Pagani I."/>
            <person name="Rawat S.R."/>
            <person name="Mannisto M."/>
            <person name="Haggblom M.M."/>
            <person name="Woyke T."/>
        </authorList>
    </citation>
    <scope>NUCLEOTIDE SEQUENCE [LARGE SCALE GENOMIC DNA]</scope>
    <source>
        <strain evidence="4">MP5ACTX9</strain>
    </source>
</reference>
<feature type="signal peptide" evidence="2">
    <location>
        <begin position="1"/>
        <end position="19"/>
    </location>
</feature>
<keyword evidence="2" id="KW-0732">Signal</keyword>